<dbReference type="OrthoDB" id="9808002at2"/>
<evidence type="ECO:0000259" key="9">
    <source>
        <dbReference type="Pfam" id="PF00266"/>
    </source>
</evidence>
<dbReference type="PROSITE" id="PS00595">
    <property type="entry name" value="AA_TRANSFER_CLASS_5"/>
    <property type="match status" value="1"/>
</dbReference>
<feature type="domain" description="Aminotransferase class V" evidence="9">
    <location>
        <begin position="21"/>
        <end position="390"/>
    </location>
</feature>
<comment type="function">
    <text evidence="8">Catalyzes the removal of elemental sulfur and selenium atoms from L-cysteine, L-cystine, L-selenocysteine, and L-selenocystine to produce L-alanine.</text>
</comment>
<accession>A0A1M5ZLM4</accession>
<dbReference type="STRING" id="299255.SAMN02745129_0414"/>
<evidence type="ECO:0000256" key="4">
    <source>
        <dbReference type="ARBA" id="ARBA00022679"/>
    </source>
</evidence>
<sequence>MSFDPDALRAEFPALSQTGTVYLDNAATTHKPQAVLAAMTRFYQQDNANVHRGAHRLSARATRAFEGARHQLAEFLNAPASEEVIFTGGTTDGMNLLASSLGQMVLTPGDSVLIDGWAHHASIVPWQQAALRAGAQLVPIPLSERGDLDEAAFMALLQDKPKVVVLTQICNALGSRTPLARWLPLARQAGALTVVDGAQAVGHEPVDLQRLGCDFYAFSGHKMYGPTGIGVLWGRADLLDAMPPYRFGGEMIHKVSFEQTSFNTLPFKFEAGTPAIAQAIGLGAAAHWLQQQDRAAMARHEAQLLARARTGLSQLDGVTLYSAFDDNVGALAFNLDGEHHQDVGIWLDQAGIAVRCGHHCCQPLMQQLGIRGSCRMSVAAYNSEEEIEAFLAALNDYQEFLYDDA</sequence>
<evidence type="ECO:0000256" key="1">
    <source>
        <dbReference type="ARBA" id="ARBA00001933"/>
    </source>
</evidence>
<dbReference type="NCBIfam" id="TIGR01979">
    <property type="entry name" value="sufS"/>
    <property type="match status" value="1"/>
</dbReference>
<dbReference type="GO" id="GO:0006534">
    <property type="term" value="P:cysteine metabolic process"/>
    <property type="evidence" value="ECO:0007669"/>
    <property type="project" value="UniProtKB-UniRule"/>
</dbReference>
<dbReference type="Gene3D" id="3.90.1150.10">
    <property type="entry name" value="Aspartate Aminotransferase, domain 1"/>
    <property type="match status" value="1"/>
</dbReference>
<dbReference type="Gene3D" id="3.40.640.10">
    <property type="entry name" value="Type I PLP-dependent aspartate aminotransferase-like (Major domain)"/>
    <property type="match status" value="1"/>
</dbReference>
<proteinExistence type="inferred from homology"/>
<comment type="catalytic activity">
    <reaction evidence="6 8">
        <text>(sulfur carrier)-H + L-cysteine = (sulfur carrier)-SH + L-alanine</text>
        <dbReference type="Rhea" id="RHEA:43892"/>
        <dbReference type="Rhea" id="RHEA-COMP:14737"/>
        <dbReference type="Rhea" id="RHEA-COMP:14739"/>
        <dbReference type="ChEBI" id="CHEBI:29917"/>
        <dbReference type="ChEBI" id="CHEBI:35235"/>
        <dbReference type="ChEBI" id="CHEBI:57972"/>
        <dbReference type="ChEBI" id="CHEBI:64428"/>
        <dbReference type="EC" id="2.8.1.7"/>
    </reaction>
</comment>
<evidence type="ECO:0000256" key="7">
    <source>
        <dbReference type="RuleBase" id="RU004504"/>
    </source>
</evidence>
<dbReference type="EMBL" id="FQXG01000013">
    <property type="protein sequence ID" value="SHI25028.1"/>
    <property type="molecule type" value="Genomic_DNA"/>
</dbReference>
<dbReference type="Pfam" id="PF00266">
    <property type="entry name" value="Aminotran_5"/>
    <property type="match status" value="1"/>
</dbReference>
<dbReference type="InterPro" id="IPR015421">
    <property type="entry name" value="PyrdxlP-dep_Trfase_major"/>
</dbReference>
<dbReference type="InterPro" id="IPR015424">
    <property type="entry name" value="PyrdxlP-dep_Trfase"/>
</dbReference>
<evidence type="ECO:0000313" key="10">
    <source>
        <dbReference type="EMBL" id="SHI25028.1"/>
    </source>
</evidence>
<keyword evidence="10" id="KW-0456">Lyase</keyword>
<dbReference type="AlphaFoldDB" id="A0A1M5ZLM4"/>
<gene>
    <name evidence="10" type="ORF">SAMN02745129_0414</name>
</gene>
<dbReference type="InterPro" id="IPR020578">
    <property type="entry name" value="Aminotrans_V_PyrdxlP_BS"/>
</dbReference>
<comment type="similarity">
    <text evidence="2 8">Belongs to the class-V pyridoxal-phosphate-dependent aminotransferase family. Csd subfamily.</text>
</comment>
<dbReference type="Proteomes" id="UP000184268">
    <property type="component" value="Unassembled WGS sequence"/>
</dbReference>
<evidence type="ECO:0000256" key="2">
    <source>
        <dbReference type="ARBA" id="ARBA00010447"/>
    </source>
</evidence>
<evidence type="ECO:0000313" key="11">
    <source>
        <dbReference type="Proteomes" id="UP000184268"/>
    </source>
</evidence>
<reference evidence="10 11" key="1">
    <citation type="submission" date="2016-11" db="EMBL/GenBank/DDBJ databases">
        <authorList>
            <person name="Jaros S."/>
            <person name="Januszkiewicz K."/>
            <person name="Wedrychowicz H."/>
        </authorList>
    </citation>
    <scope>NUCLEOTIDE SEQUENCE [LARGE SCALE GENOMIC DNA]</scope>
    <source>
        <strain evidence="10 11">DSM 16917</strain>
    </source>
</reference>
<dbReference type="GO" id="GO:0016829">
    <property type="term" value="F:lyase activity"/>
    <property type="evidence" value="ECO:0007669"/>
    <property type="project" value="UniProtKB-KW"/>
</dbReference>
<evidence type="ECO:0000256" key="3">
    <source>
        <dbReference type="ARBA" id="ARBA00012239"/>
    </source>
</evidence>
<dbReference type="SUPFAM" id="SSF53383">
    <property type="entry name" value="PLP-dependent transferases"/>
    <property type="match status" value="1"/>
</dbReference>
<protein>
    <recommendedName>
        <fullName evidence="3 8">Cysteine desulfurase</fullName>
        <ecNumber evidence="3 8">2.8.1.7</ecNumber>
    </recommendedName>
</protein>
<dbReference type="PANTHER" id="PTHR43586:SF8">
    <property type="entry name" value="CYSTEINE DESULFURASE 1, CHLOROPLASTIC"/>
    <property type="match status" value="1"/>
</dbReference>
<keyword evidence="5 8" id="KW-0663">Pyridoxal phosphate</keyword>
<dbReference type="GO" id="GO:0031071">
    <property type="term" value="F:cysteine desulfurase activity"/>
    <property type="evidence" value="ECO:0007669"/>
    <property type="project" value="UniProtKB-UniRule"/>
</dbReference>
<dbReference type="PANTHER" id="PTHR43586">
    <property type="entry name" value="CYSTEINE DESULFURASE"/>
    <property type="match status" value="1"/>
</dbReference>
<dbReference type="RefSeq" id="WP_067665379.1">
    <property type="nucleotide sequence ID" value="NZ_FQXG01000013.1"/>
</dbReference>
<dbReference type="CDD" id="cd06453">
    <property type="entry name" value="SufS_like"/>
    <property type="match status" value="1"/>
</dbReference>
<dbReference type="InterPro" id="IPR010970">
    <property type="entry name" value="Cys_dSase_SufS"/>
</dbReference>
<organism evidence="10 11">
    <name type="scientific">Ferrimonas marina</name>
    <dbReference type="NCBI Taxonomy" id="299255"/>
    <lineage>
        <taxon>Bacteria</taxon>
        <taxon>Pseudomonadati</taxon>
        <taxon>Pseudomonadota</taxon>
        <taxon>Gammaproteobacteria</taxon>
        <taxon>Alteromonadales</taxon>
        <taxon>Ferrimonadaceae</taxon>
        <taxon>Ferrimonas</taxon>
    </lineage>
</organism>
<evidence type="ECO:0000256" key="8">
    <source>
        <dbReference type="RuleBase" id="RU004506"/>
    </source>
</evidence>
<dbReference type="EC" id="2.8.1.7" evidence="3 8"/>
<evidence type="ECO:0000256" key="6">
    <source>
        <dbReference type="ARBA" id="ARBA00050776"/>
    </source>
</evidence>
<comment type="cofactor">
    <cofactor evidence="1 7">
        <name>pyridoxal 5'-phosphate</name>
        <dbReference type="ChEBI" id="CHEBI:597326"/>
    </cofactor>
</comment>
<keyword evidence="11" id="KW-1185">Reference proteome</keyword>
<name>A0A1M5ZLM4_9GAMM</name>
<evidence type="ECO:0000256" key="5">
    <source>
        <dbReference type="ARBA" id="ARBA00022898"/>
    </source>
</evidence>
<dbReference type="GO" id="GO:0030170">
    <property type="term" value="F:pyridoxal phosphate binding"/>
    <property type="evidence" value="ECO:0007669"/>
    <property type="project" value="UniProtKB-UniRule"/>
</dbReference>
<keyword evidence="4 8" id="KW-0808">Transferase</keyword>
<dbReference type="InterPro" id="IPR015422">
    <property type="entry name" value="PyrdxlP-dep_Trfase_small"/>
</dbReference>
<dbReference type="InterPro" id="IPR000192">
    <property type="entry name" value="Aminotrans_V_dom"/>
</dbReference>